<accession>A0AAV7U7M1</accession>
<reference evidence="2" key="1">
    <citation type="journal article" date="2022" name="bioRxiv">
        <title>Sequencing and chromosome-scale assembly of the giantPleurodeles waltlgenome.</title>
        <authorList>
            <person name="Brown T."/>
            <person name="Elewa A."/>
            <person name="Iarovenko S."/>
            <person name="Subramanian E."/>
            <person name="Araus A.J."/>
            <person name="Petzold A."/>
            <person name="Susuki M."/>
            <person name="Suzuki K.-i.T."/>
            <person name="Hayashi T."/>
            <person name="Toyoda A."/>
            <person name="Oliveira C."/>
            <person name="Osipova E."/>
            <person name="Leigh N.D."/>
            <person name="Simon A."/>
            <person name="Yun M.H."/>
        </authorList>
    </citation>
    <scope>NUCLEOTIDE SEQUENCE</scope>
    <source>
        <strain evidence="2">20211129_DDA</strain>
        <tissue evidence="2">Liver</tissue>
    </source>
</reference>
<evidence type="ECO:0000313" key="2">
    <source>
        <dbReference type="EMBL" id="KAJ1184455.1"/>
    </source>
</evidence>
<comment type="caution">
    <text evidence="2">The sequence shown here is derived from an EMBL/GenBank/DDBJ whole genome shotgun (WGS) entry which is preliminary data.</text>
</comment>
<organism evidence="2 3">
    <name type="scientific">Pleurodeles waltl</name>
    <name type="common">Iberian ribbed newt</name>
    <dbReference type="NCBI Taxonomy" id="8319"/>
    <lineage>
        <taxon>Eukaryota</taxon>
        <taxon>Metazoa</taxon>
        <taxon>Chordata</taxon>
        <taxon>Craniata</taxon>
        <taxon>Vertebrata</taxon>
        <taxon>Euteleostomi</taxon>
        <taxon>Amphibia</taxon>
        <taxon>Batrachia</taxon>
        <taxon>Caudata</taxon>
        <taxon>Salamandroidea</taxon>
        <taxon>Salamandridae</taxon>
        <taxon>Pleurodelinae</taxon>
        <taxon>Pleurodeles</taxon>
    </lineage>
</organism>
<evidence type="ECO:0000256" key="1">
    <source>
        <dbReference type="SAM" id="MobiDB-lite"/>
    </source>
</evidence>
<dbReference type="AlphaFoldDB" id="A0AAV7U7M1"/>
<feature type="region of interest" description="Disordered" evidence="1">
    <location>
        <begin position="125"/>
        <end position="155"/>
    </location>
</feature>
<dbReference type="EMBL" id="JANPWB010000005">
    <property type="protein sequence ID" value="KAJ1184455.1"/>
    <property type="molecule type" value="Genomic_DNA"/>
</dbReference>
<keyword evidence="3" id="KW-1185">Reference proteome</keyword>
<name>A0AAV7U7M1_PLEWA</name>
<dbReference type="Proteomes" id="UP001066276">
    <property type="component" value="Chromosome 3_1"/>
</dbReference>
<proteinExistence type="predicted"/>
<gene>
    <name evidence="2" type="ORF">NDU88_001261</name>
</gene>
<protein>
    <submittedName>
        <fullName evidence="2">Uncharacterized protein</fullName>
    </submittedName>
</protein>
<evidence type="ECO:0000313" key="3">
    <source>
        <dbReference type="Proteomes" id="UP001066276"/>
    </source>
</evidence>
<sequence length="155" mass="17063">MDNVSAVQYINRLGVTRSKALGDLLKDFCHFCLAHQISVTAEYLPGTQNSLVDWNSRFLLDSSNWQLDPRVSGRLWLSGVLIRWTPLLPVGTPIFLSTSAGTRIRGRRRWMCFCRTGAHSGAAPVTLFSGPSPNDKGGVAEDEERVGGDARVAFK</sequence>